<proteinExistence type="predicted"/>
<accession>A0A368VMY1</accession>
<dbReference type="PANTHER" id="PTHR13789">
    <property type="entry name" value="MONOOXYGENASE"/>
    <property type="match status" value="1"/>
</dbReference>
<protein>
    <submittedName>
        <fullName evidence="4">2-polyprenyl-6-methoxyphenol hydroxylase-like FAD-dependent oxidoreductase</fullName>
    </submittedName>
</protein>
<dbReference type="AlphaFoldDB" id="A0A368VMY1"/>
<dbReference type="GO" id="GO:0004497">
    <property type="term" value="F:monooxygenase activity"/>
    <property type="evidence" value="ECO:0007669"/>
    <property type="project" value="UniProtKB-KW"/>
</dbReference>
<keyword evidence="5" id="KW-1185">Reference proteome</keyword>
<comment type="caution">
    <text evidence="4">The sequence shown here is derived from an EMBL/GenBank/DDBJ whole genome shotgun (WGS) entry which is preliminary data.</text>
</comment>
<evidence type="ECO:0000313" key="4">
    <source>
        <dbReference type="EMBL" id="RCW40392.1"/>
    </source>
</evidence>
<dbReference type="PANTHER" id="PTHR13789:SF309">
    <property type="entry name" value="PUTATIVE (AFU_ORTHOLOGUE AFUA_6G14510)-RELATED"/>
    <property type="match status" value="1"/>
</dbReference>
<dbReference type="RefSeq" id="WP_114454107.1">
    <property type="nucleotide sequence ID" value="NZ_QPJC01000011.1"/>
</dbReference>
<evidence type="ECO:0000313" key="5">
    <source>
        <dbReference type="Proteomes" id="UP000253495"/>
    </source>
</evidence>
<evidence type="ECO:0000259" key="3">
    <source>
        <dbReference type="Pfam" id="PF01494"/>
    </source>
</evidence>
<dbReference type="EMBL" id="QPJC01000011">
    <property type="protein sequence ID" value="RCW40392.1"/>
    <property type="molecule type" value="Genomic_DNA"/>
</dbReference>
<dbReference type="Gene3D" id="3.50.50.60">
    <property type="entry name" value="FAD/NAD(P)-binding domain"/>
    <property type="match status" value="1"/>
</dbReference>
<sequence>MSGPHAVVVGGGIGGLCAAIGLRAAGWRVTVAERASRFGEIGAGIMLWPNAVRALRALGVHERMRALSTPQAKGGIRTRRGTWLMRMDHSAAERVLGGPVLGVHRADLLASLLEALPAESLRQGTEITGVTAGAGLTSSSGDIDDADLVVGADGIHSLIRSSLWPRHPGPSPTGTVDWRAVIDDPGSPAFGMSWGRGTEFGSIPLVDGRLYWYASINADTVTENDEDKEFLLRHFRSWHHPIGQLIASTPAEAILRHEGSFLEEPLSCYVHGRVALLGDAAHAMPPNLGQGACQAIEDAVVLAASAAAHDSVPEILHRYDRLRRPRSQAISRSSRRMGRFGQQLSSSPAVVMRDAALRLIPSALSMRGMSTFASWEAPTIRPDR</sequence>
<dbReference type="Pfam" id="PF01494">
    <property type="entry name" value="FAD_binding_3"/>
    <property type="match status" value="1"/>
</dbReference>
<name>A0A368VMY1_9ACTN</name>
<gene>
    <name evidence="4" type="ORF">DFQ14_11141</name>
</gene>
<feature type="domain" description="FAD-binding" evidence="3">
    <location>
        <begin position="7"/>
        <end position="332"/>
    </location>
</feature>
<keyword evidence="1" id="KW-0560">Oxidoreductase</keyword>
<dbReference type="GO" id="GO:0071949">
    <property type="term" value="F:FAD binding"/>
    <property type="evidence" value="ECO:0007669"/>
    <property type="project" value="InterPro"/>
</dbReference>
<dbReference type="SUPFAM" id="SSF51905">
    <property type="entry name" value="FAD/NAD(P)-binding domain"/>
    <property type="match status" value="1"/>
</dbReference>
<evidence type="ECO:0000256" key="2">
    <source>
        <dbReference type="ARBA" id="ARBA00023033"/>
    </source>
</evidence>
<organism evidence="4 5">
    <name type="scientific">Halopolyspora algeriensis</name>
    <dbReference type="NCBI Taxonomy" id="1500506"/>
    <lineage>
        <taxon>Bacteria</taxon>
        <taxon>Bacillati</taxon>
        <taxon>Actinomycetota</taxon>
        <taxon>Actinomycetes</taxon>
        <taxon>Actinomycetes incertae sedis</taxon>
        <taxon>Halopolyspora</taxon>
    </lineage>
</organism>
<dbReference type="OrthoDB" id="9782160at2"/>
<dbReference type="Proteomes" id="UP000253495">
    <property type="component" value="Unassembled WGS sequence"/>
</dbReference>
<keyword evidence="2" id="KW-0503">Monooxygenase</keyword>
<dbReference type="InterPro" id="IPR036188">
    <property type="entry name" value="FAD/NAD-bd_sf"/>
</dbReference>
<evidence type="ECO:0000256" key="1">
    <source>
        <dbReference type="ARBA" id="ARBA00023002"/>
    </source>
</evidence>
<dbReference type="PRINTS" id="PR00420">
    <property type="entry name" value="RNGMNOXGNASE"/>
</dbReference>
<dbReference type="InterPro" id="IPR002938">
    <property type="entry name" value="FAD-bd"/>
</dbReference>
<reference evidence="4 5" key="1">
    <citation type="submission" date="2018-07" db="EMBL/GenBank/DDBJ databases">
        <title>Genomic Encyclopedia of Type Strains, Phase III (KMG-III): the genomes of soil and plant-associated and newly described type strains.</title>
        <authorList>
            <person name="Whitman W."/>
        </authorList>
    </citation>
    <scope>NUCLEOTIDE SEQUENCE [LARGE SCALE GENOMIC DNA]</scope>
    <source>
        <strain evidence="4 5">CECT 8575</strain>
    </source>
</reference>
<dbReference type="InterPro" id="IPR050493">
    <property type="entry name" value="FAD-dep_Monooxygenase_BioMet"/>
</dbReference>